<organism evidence="1 2">
    <name type="scientific">Nephila pilipes</name>
    <name type="common">Giant wood spider</name>
    <name type="synonym">Nephila maculata</name>
    <dbReference type="NCBI Taxonomy" id="299642"/>
    <lineage>
        <taxon>Eukaryota</taxon>
        <taxon>Metazoa</taxon>
        <taxon>Ecdysozoa</taxon>
        <taxon>Arthropoda</taxon>
        <taxon>Chelicerata</taxon>
        <taxon>Arachnida</taxon>
        <taxon>Araneae</taxon>
        <taxon>Araneomorphae</taxon>
        <taxon>Entelegynae</taxon>
        <taxon>Araneoidea</taxon>
        <taxon>Nephilidae</taxon>
        <taxon>Nephila</taxon>
    </lineage>
</organism>
<evidence type="ECO:0000313" key="2">
    <source>
        <dbReference type="Proteomes" id="UP000887013"/>
    </source>
</evidence>
<keyword evidence="2" id="KW-1185">Reference proteome</keyword>
<dbReference type="AlphaFoldDB" id="A0A8X6U871"/>
<proteinExistence type="predicted"/>
<feature type="non-terminal residue" evidence="1">
    <location>
        <position position="102"/>
    </location>
</feature>
<comment type="caution">
    <text evidence="1">The sequence shown here is derived from an EMBL/GenBank/DDBJ whole genome shotgun (WGS) entry which is preliminary data.</text>
</comment>
<dbReference type="Proteomes" id="UP000887013">
    <property type="component" value="Unassembled WGS sequence"/>
</dbReference>
<gene>
    <name evidence="1" type="ORF">NPIL_639931</name>
</gene>
<name>A0A8X6U871_NEPPI</name>
<dbReference type="EMBL" id="BMAW01025169">
    <property type="protein sequence ID" value="GFT91245.1"/>
    <property type="molecule type" value="Genomic_DNA"/>
</dbReference>
<evidence type="ECO:0000313" key="1">
    <source>
        <dbReference type="EMBL" id="GFT91245.1"/>
    </source>
</evidence>
<protein>
    <submittedName>
        <fullName evidence="1">Uncharacterized protein</fullName>
    </submittedName>
</protein>
<accession>A0A8X6U871</accession>
<reference evidence="1" key="1">
    <citation type="submission" date="2020-08" db="EMBL/GenBank/DDBJ databases">
        <title>Multicomponent nature underlies the extraordinary mechanical properties of spider dragline silk.</title>
        <authorList>
            <person name="Kono N."/>
            <person name="Nakamura H."/>
            <person name="Mori M."/>
            <person name="Yoshida Y."/>
            <person name="Ohtoshi R."/>
            <person name="Malay A.D."/>
            <person name="Moran D.A.P."/>
            <person name="Tomita M."/>
            <person name="Numata K."/>
            <person name="Arakawa K."/>
        </authorList>
    </citation>
    <scope>NUCLEOTIDE SEQUENCE</scope>
</reference>
<sequence length="102" mass="11692">MTTDVRGNSGDQGEVEEATRAVEMTVVSVKQAKEDSPTLDEMERCRKLEIAIRELAATNETIFTFEAKINNIQLFPHLYSPEAKEEAINALERWKHERSRNQ</sequence>